<feature type="transmembrane region" description="Helical" evidence="1">
    <location>
        <begin position="9"/>
        <end position="28"/>
    </location>
</feature>
<gene>
    <name evidence="2" type="ORF">BTO13_05300</name>
</gene>
<protein>
    <submittedName>
        <fullName evidence="2">Uncharacterized protein</fullName>
    </submittedName>
</protein>
<keyword evidence="3" id="KW-1185">Reference proteome</keyword>
<evidence type="ECO:0000256" key="1">
    <source>
        <dbReference type="SAM" id="Phobius"/>
    </source>
</evidence>
<keyword evidence="1" id="KW-0812">Transmembrane</keyword>
<name>A0A2S7WFF2_9FLAO</name>
<dbReference type="Proteomes" id="UP000237608">
    <property type="component" value="Unassembled WGS sequence"/>
</dbReference>
<accession>A0A2S7WFF2</accession>
<dbReference type="EMBL" id="MSCL01000001">
    <property type="protein sequence ID" value="PQJ76146.1"/>
    <property type="molecule type" value="Genomic_DNA"/>
</dbReference>
<evidence type="ECO:0000313" key="3">
    <source>
        <dbReference type="Proteomes" id="UP000237608"/>
    </source>
</evidence>
<proteinExistence type="predicted"/>
<organism evidence="2 3">
    <name type="scientific">Polaribacter gangjinensis</name>
    <dbReference type="NCBI Taxonomy" id="574710"/>
    <lineage>
        <taxon>Bacteria</taxon>
        <taxon>Pseudomonadati</taxon>
        <taxon>Bacteroidota</taxon>
        <taxon>Flavobacteriia</taxon>
        <taxon>Flavobacteriales</taxon>
        <taxon>Flavobacteriaceae</taxon>
    </lineage>
</organism>
<sequence length="64" mass="7485">MKKRHEQKLILQAIVLLLILNMPFVFLFNSSSLILGIPIFYFSIGVICFFSVIISFVILKKFYE</sequence>
<comment type="caution">
    <text evidence="2">The sequence shown here is derived from an EMBL/GenBank/DDBJ whole genome shotgun (WGS) entry which is preliminary data.</text>
</comment>
<dbReference type="AlphaFoldDB" id="A0A2S7WFF2"/>
<keyword evidence="1" id="KW-1133">Transmembrane helix</keyword>
<keyword evidence="1" id="KW-0472">Membrane</keyword>
<feature type="transmembrane region" description="Helical" evidence="1">
    <location>
        <begin position="34"/>
        <end position="59"/>
    </location>
</feature>
<reference evidence="2 3" key="1">
    <citation type="submission" date="2016-12" db="EMBL/GenBank/DDBJ databases">
        <title>Trade-off between light-utilization and light-protection in marine flavobacteria.</title>
        <authorList>
            <person name="Kumagai Y."/>
            <person name="Yoshizawa S."/>
            <person name="Kogure K."/>
            <person name="Iwasaki W."/>
        </authorList>
    </citation>
    <scope>NUCLEOTIDE SEQUENCE [LARGE SCALE GENOMIC DNA]</scope>
    <source>
        <strain evidence="2 3">KCTC 22729</strain>
    </source>
</reference>
<evidence type="ECO:0000313" key="2">
    <source>
        <dbReference type="EMBL" id="PQJ76146.1"/>
    </source>
</evidence>